<proteinExistence type="predicted"/>
<name>A0ABR0QXA0_GOSAR</name>
<sequence>MVMGSSYFVKKLSKTDVGKRLALLTKYMKHLPCIPCGHPVANLLEVMDVHETEWYLGYTFRRLSPFCEMQMSHTRRSDHISERRTLMLFTPLVLKEVPNFLVMEFGLMCFDYKMKGILDSLFFLVVLFSLLGYRYVPSFSCCESLDFTFHRLKTHTFHKFHIACG</sequence>
<comment type="caution">
    <text evidence="1">The sequence shown here is derived from an EMBL/GenBank/DDBJ whole genome shotgun (WGS) entry which is preliminary data.</text>
</comment>
<protein>
    <submittedName>
        <fullName evidence="1">Uncharacterized protein</fullName>
    </submittedName>
</protein>
<keyword evidence="2" id="KW-1185">Reference proteome</keyword>
<organism evidence="1 2">
    <name type="scientific">Gossypium arboreum</name>
    <name type="common">Tree cotton</name>
    <name type="synonym">Gossypium nanking</name>
    <dbReference type="NCBI Taxonomy" id="29729"/>
    <lineage>
        <taxon>Eukaryota</taxon>
        <taxon>Viridiplantae</taxon>
        <taxon>Streptophyta</taxon>
        <taxon>Embryophyta</taxon>
        <taxon>Tracheophyta</taxon>
        <taxon>Spermatophyta</taxon>
        <taxon>Magnoliopsida</taxon>
        <taxon>eudicotyledons</taxon>
        <taxon>Gunneridae</taxon>
        <taxon>Pentapetalae</taxon>
        <taxon>rosids</taxon>
        <taxon>malvids</taxon>
        <taxon>Malvales</taxon>
        <taxon>Malvaceae</taxon>
        <taxon>Malvoideae</taxon>
        <taxon>Gossypium</taxon>
    </lineage>
</organism>
<gene>
    <name evidence="1" type="ORF">PVK06_006045</name>
</gene>
<dbReference type="Proteomes" id="UP001358586">
    <property type="component" value="Chromosome 2"/>
</dbReference>
<evidence type="ECO:0000313" key="2">
    <source>
        <dbReference type="Proteomes" id="UP001358586"/>
    </source>
</evidence>
<reference evidence="1 2" key="1">
    <citation type="submission" date="2023-03" db="EMBL/GenBank/DDBJ databases">
        <title>WGS of Gossypium arboreum.</title>
        <authorList>
            <person name="Yu D."/>
        </authorList>
    </citation>
    <scope>NUCLEOTIDE SEQUENCE [LARGE SCALE GENOMIC DNA]</scope>
    <source>
        <tissue evidence="1">Leaf</tissue>
    </source>
</reference>
<dbReference type="EMBL" id="JARKNE010000002">
    <property type="protein sequence ID" value="KAK5843588.1"/>
    <property type="molecule type" value="Genomic_DNA"/>
</dbReference>
<accession>A0ABR0QXA0</accession>
<evidence type="ECO:0000313" key="1">
    <source>
        <dbReference type="EMBL" id="KAK5843588.1"/>
    </source>
</evidence>